<dbReference type="Gene3D" id="2.30.30.240">
    <property type="entry name" value="PRC-barrel domain"/>
    <property type="match status" value="1"/>
</dbReference>
<evidence type="ECO:0000256" key="3">
    <source>
        <dbReference type="ARBA" id="ARBA00022552"/>
    </source>
</evidence>
<organism evidence="8 9">
    <name type="scientific">Bibersteinia trehalosi USDA-ARS-USMARC-188</name>
    <dbReference type="NCBI Taxonomy" id="1263829"/>
    <lineage>
        <taxon>Bacteria</taxon>
        <taxon>Pseudomonadati</taxon>
        <taxon>Pseudomonadota</taxon>
        <taxon>Gammaproteobacteria</taxon>
        <taxon>Pasteurellales</taxon>
        <taxon>Pasteurellaceae</taxon>
        <taxon>Bibersteinia</taxon>
    </lineage>
</organism>
<dbReference type="InterPro" id="IPR036976">
    <property type="entry name" value="RimM_N_sf"/>
</dbReference>
<dbReference type="AlphaFoldDB" id="A0A4V7I7H5"/>
<dbReference type="InterPro" id="IPR011033">
    <property type="entry name" value="PRC_barrel-like_sf"/>
</dbReference>
<reference evidence="8 9" key="1">
    <citation type="journal article" date="2014" name="Genome Announc.">
        <title>Complete Closed Genome Sequences of Three Bibersteinia trehalosi Nasopharyngeal Isolates from Cattle with Shipping Fever.</title>
        <authorList>
            <person name="Harhay G.P."/>
            <person name="McVey D.S."/>
            <person name="Koren S."/>
            <person name="Phillippy A.M."/>
            <person name="Bono J."/>
            <person name="Harhay D.M."/>
            <person name="Clawson M.L."/>
            <person name="Heaton M.P."/>
            <person name="Chitko-McKown C.G."/>
            <person name="Korlach J."/>
            <person name="Smith T.P."/>
        </authorList>
    </citation>
    <scope>NUCLEOTIDE SEQUENCE [LARGE SCALE GENOMIC DNA]</scope>
    <source>
        <strain evidence="8 9">USDA-ARS-USMARC-188</strain>
    </source>
</reference>
<dbReference type="NCBIfam" id="TIGR02273">
    <property type="entry name" value="16S_RimM"/>
    <property type="match status" value="1"/>
</dbReference>
<dbReference type="GO" id="GO:0005840">
    <property type="term" value="C:ribosome"/>
    <property type="evidence" value="ECO:0007669"/>
    <property type="project" value="InterPro"/>
</dbReference>
<dbReference type="HAMAP" id="MF_00014">
    <property type="entry name" value="Ribosome_mat_RimM"/>
    <property type="match status" value="1"/>
</dbReference>
<sequence length="178" mass="20407">MAKMSEQKIETVGKLGSTYGIRGWLRLYSSTEYPESIFDYQPWFLKIKGQWQGVELESWRYHNNDLIVKLKGTDDRETAQLLTNAEIGVDLSVFPELEEGDYYWHDLIGCSVVNEQGYTMGVVAEMMETGSNDVLVVRNSGKDAFGKQERLIPFLYEQVVKRVDLTTKTITVDWDAGF</sequence>
<dbReference type="KEGG" id="btre:F542_2430"/>
<keyword evidence="2 5" id="KW-0690">Ribosome biogenesis</keyword>
<dbReference type="InterPro" id="IPR009000">
    <property type="entry name" value="Transl_B-barrel_sf"/>
</dbReference>
<dbReference type="InterPro" id="IPR002676">
    <property type="entry name" value="RimM_N"/>
</dbReference>
<dbReference type="SUPFAM" id="SSF50447">
    <property type="entry name" value="Translation proteins"/>
    <property type="match status" value="1"/>
</dbReference>
<dbReference type="PANTHER" id="PTHR33692">
    <property type="entry name" value="RIBOSOME MATURATION FACTOR RIMM"/>
    <property type="match status" value="1"/>
</dbReference>
<name>A0A4V7I7H5_BIBTR</name>
<comment type="subcellular location">
    <subcellularLocation>
        <location evidence="5">Cytoplasm</location>
    </subcellularLocation>
</comment>
<keyword evidence="3 5" id="KW-0698">rRNA processing</keyword>
<comment type="subunit">
    <text evidence="5">Binds ribosomal protein uS19.</text>
</comment>
<feature type="domain" description="Ribosome maturation factor RimM PRC barrel" evidence="7">
    <location>
        <begin position="104"/>
        <end position="177"/>
    </location>
</feature>
<comment type="similarity">
    <text evidence="5">Belongs to the RimM family.</text>
</comment>
<dbReference type="PANTHER" id="PTHR33692:SF1">
    <property type="entry name" value="RIBOSOME MATURATION FACTOR RIMM"/>
    <property type="match status" value="1"/>
</dbReference>
<dbReference type="GO" id="GO:0043022">
    <property type="term" value="F:ribosome binding"/>
    <property type="evidence" value="ECO:0007669"/>
    <property type="project" value="InterPro"/>
</dbReference>
<dbReference type="Gene3D" id="2.40.30.60">
    <property type="entry name" value="RimM"/>
    <property type="match status" value="1"/>
</dbReference>
<comment type="function">
    <text evidence="5">An accessory protein needed during the final step in the assembly of 30S ribosomal subunit, possibly for assembly of the head region. Essential for efficient processing of 16S rRNA. May be needed both before and after RbfA during the maturation of 16S rRNA. It has affinity for free ribosomal 30S subunits but not for 70S ribosomes.</text>
</comment>
<dbReference type="GO" id="GO:0042274">
    <property type="term" value="P:ribosomal small subunit biogenesis"/>
    <property type="evidence" value="ECO:0007669"/>
    <property type="project" value="UniProtKB-UniRule"/>
</dbReference>
<keyword evidence="4 5" id="KW-0143">Chaperone</keyword>
<dbReference type="Proteomes" id="UP000019091">
    <property type="component" value="Chromosome"/>
</dbReference>
<protein>
    <recommendedName>
        <fullName evidence="5">Ribosome maturation factor RimM</fullName>
    </recommendedName>
</protein>
<dbReference type="GO" id="GO:0006364">
    <property type="term" value="P:rRNA processing"/>
    <property type="evidence" value="ECO:0007669"/>
    <property type="project" value="UniProtKB-UniRule"/>
</dbReference>
<dbReference type="EMBL" id="CP006954">
    <property type="protein sequence ID" value="AHG80961.1"/>
    <property type="molecule type" value="Genomic_DNA"/>
</dbReference>
<proteinExistence type="inferred from homology"/>
<evidence type="ECO:0000259" key="6">
    <source>
        <dbReference type="Pfam" id="PF01782"/>
    </source>
</evidence>
<evidence type="ECO:0000256" key="4">
    <source>
        <dbReference type="ARBA" id="ARBA00023186"/>
    </source>
</evidence>
<comment type="domain">
    <text evidence="5">The PRC barrel domain binds ribosomal protein uS19.</text>
</comment>
<dbReference type="GO" id="GO:0005737">
    <property type="term" value="C:cytoplasm"/>
    <property type="evidence" value="ECO:0007669"/>
    <property type="project" value="UniProtKB-SubCell"/>
</dbReference>
<evidence type="ECO:0000256" key="5">
    <source>
        <dbReference type="HAMAP-Rule" id="MF_00014"/>
    </source>
</evidence>
<feature type="domain" description="RimM N-terminal" evidence="6">
    <location>
        <begin position="11"/>
        <end position="90"/>
    </location>
</feature>
<evidence type="ECO:0000313" key="8">
    <source>
        <dbReference type="EMBL" id="AHG80961.1"/>
    </source>
</evidence>
<evidence type="ECO:0000256" key="1">
    <source>
        <dbReference type="ARBA" id="ARBA00022490"/>
    </source>
</evidence>
<evidence type="ECO:0000313" key="9">
    <source>
        <dbReference type="Proteomes" id="UP000019091"/>
    </source>
</evidence>
<dbReference type="SUPFAM" id="SSF50346">
    <property type="entry name" value="PRC-barrel domain"/>
    <property type="match status" value="1"/>
</dbReference>
<dbReference type="InterPro" id="IPR056792">
    <property type="entry name" value="PRC_RimM"/>
</dbReference>
<dbReference type="Pfam" id="PF24986">
    <property type="entry name" value="PRC_RimM"/>
    <property type="match status" value="1"/>
</dbReference>
<evidence type="ECO:0000256" key="2">
    <source>
        <dbReference type="ARBA" id="ARBA00022517"/>
    </source>
</evidence>
<dbReference type="Pfam" id="PF01782">
    <property type="entry name" value="RimM"/>
    <property type="match status" value="1"/>
</dbReference>
<gene>
    <name evidence="5" type="primary">rimM</name>
    <name evidence="8" type="ORF">F542_2430</name>
</gene>
<dbReference type="InterPro" id="IPR011961">
    <property type="entry name" value="RimM"/>
</dbReference>
<keyword evidence="1 5" id="KW-0963">Cytoplasm</keyword>
<accession>A0A4V7I7H5</accession>
<evidence type="ECO:0000259" key="7">
    <source>
        <dbReference type="Pfam" id="PF24986"/>
    </source>
</evidence>